<dbReference type="EMBL" id="CADCTV010000768">
    <property type="protein sequence ID" value="CAA9359912.1"/>
    <property type="molecule type" value="Genomic_DNA"/>
</dbReference>
<evidence type="ECO:0000256" key="10">
    <source>
        <dbReference type="ARBA" id="ARBA00023014"/>
    </source>
</evidence>
<evidence type="ECO:0000256" key="4">
    <source>
        <dbReference type="ARBA" id="ARBA00019403"/>
    </source>
</evidence>
<keyword evidence="14" id="KW-0326">Glycosidase</keyword>
<dbReference type="AlphaFoldDB" id="A0A6J4MHR0"/>
<reference evidence="14" key="1">
    <citation type="submission" date="2020-02" db="EMBL/GenBank/DDBJ databases">
        <authorList>
            <person name="Meier V. D."/>
        </authorList>
    </citation>
    <scope>NUCLEOTIDE SEQUENCE</scope>
    <source>
        <strain evidence="14">AVDCRST_MAG89</strain>
    </source>
</reference>
<keyword evidence="9" id="KW-0408">Iron</keyword>
<dbReference type="NCBIfam" id="TIGR00758">
    <property type="entry name" value="UDG_fam4"/>
    <property type="match status" value="1"/>
</dbReference>
<evidence type="ECO:0000256" key="8">
    <source>
        <dbReference type="ARBA" id="ARBA00022801"/>
    </source>
</evidence>
<dbReference type="PANTHER" id="PTHR33693:SF1">
    <property type="entry name" value="TYPE-4 URACIL-DNA GLYCOSYLASE"/>
    <property type="match status" value="1"/>
</dbReference>
<dbReference type="EC" id="3.2.2.27" evidence="3"/>
<proteinExistence type="inferred from homology"/>
<dbReference type="Gene3D" id="3.40.470.10">
    <property type="entry name" value="Uracil-DNA glycosylase-like domain"/>
    <property type="match status" value="1"/>
</dbReference>
<dbReference type="PANTHER" id="PTHR33693">
    <property type="entry name" value="TYPE-5 URACIL-DNA GLYCOSYLASE"/>
    <property type="match status" value="1"/>
</dbReference>
<dbReference type="InterPro" id="IPR051536">
    <property type="entry name" value="UDG_Type-4/5"/>
</dbReference>
<keyword evidence="7" id="KW-0227">DNA damage</keyword>
<organism evidence="14">
    <name type="scientific">uncultured Gemmatimonadota bacterium</name>
    <dbReference type="NCBI Taxonomy" id="203437"/>
    <lineage>
        <taxon>Bacteria</taxon>
        <taxon>Pseudomonadati</taxon>
        <taxon>Gemmatimonadota</taxon>
        <taxon>environmental samples</taxon>
    </lineage>
</organism>
<dbReference type="GO" id="GO:0004844">
    <property type="term" value="F:uracil DNA N-glycosylase activity"/>
    <property type="evidence" value="ECO:0007669"/>
    <property type="project" value="UniProtKB-EC"/>
</dbReference>
<dbReference type="GO" id="GO:0006281">
    <property type="term" value="P:DNA repair"/>
    <property type="evidence" value="ECO:0007669"/>
    <property type="project" value="UniProtKB-KW"/>
</dbReference>
<evidence type="ECO:0000256" key="2">
    <source>
        <dbReference type="ARBA" id="ARBA00006521"/>
    </source>
</evidence>
<evidence type="ECO:0000259" key="13">
    <source>
        <dbReference type="SMART" id="SM00986"/>
    </source>
</evidence>
<dbReference type="Pfam" id="PF03167">
    <property type="entry name" value="UDG"/>
    <property type="match status" value="1"/>
</dbReference>
<dbReference type="InterPro" id="IPR005273">
    <property type="entry name" value="Ura-DNA_glyco_family4"/>
</dbReference>
<name>A0A6J4MHR0_9BACT</name>
<feature type="compositionally biased region" description="Low complexity" evidence="12">
    <location>
        <begin position="66"/>
        <end position="76"/>
    </location>
</feature>
<feature type="domain" description="Uracil-DNA glycosylase-like" evidence="13">
    <location>
        <begin position="150"/>
        <end position="296"/>
    </location>
</feature>
<keyword evidence="8 14" id="KW-0378">Hydrolase</keyword>
<keyword evidence="5" id="KW-0004">4Fe-4S</keyword>
<keyword evidence="10" id="KW-0411">Iron-sulfur</keyword>
<protein>
    <recommendedName>
        <fullName evidence="4">Type-4 uracil-DNA glycosylase</fullName>
        <ecNumber evidence="3">3.2.2.27</ecNumber>
    </recommendedName>
</protein>
<accession>A0A6J4MHR0</accession>
<comment type="catalytic activity">
    <reaction evidence="1">
        <text>Hydrolyzes single-stranded DNA or mismatched double-stranded DNA and polynucleotides, releasing free uracil.</text>
        <dbReference type="EC" id="3.2.2.27"/>
    </reaction>
</comment>
<dbReference type="CDD" id="cd10030">
    <property type="entry name" value="UDG-F4_TTUDGA_SPO1dp_like"/>
    <property type="match status" value="1"/>
</dbReference>
<keyword evidence="6" id="KW-0479">Metal-binding</keyword>
<feature type="region of interest" description="Disordered" evidence="12">
    <location>
        <begin position="40"/>
        <end position="76"/>
    </location>
</feature>
<dbReference type="InterPro" id="IPR005122">
    <property type="entry name" value="Uracil-DNA_glycosylase-like"/>
</dbReference>
<dbReference type="InterPro" id="IPR036895">
    <property type="entry name" value="Uracil-DNA_glycosylase-like_sf"/>
</dbReference>
<dbReference type="GO" id="GO:0046872">
    <property type="term" value="F:metal ion binding"/>
    <property type="evidence" value="ECO:0007669"/>
    <property type="project" value="UniProtKB-KW"/>
</dbReference>
<dbReference type="GO" id="GO:0051539">
    <property type="term" value="F:4 iron, 4 sulfur cluster binding"/>
    <property type="evidence" value="ECO:0007669"/>
    <property type="project" value="UniProtKB-KW"/>
</dbReference>
<evidence type="ECO:0000256" key="9">
    <source>
        <dbReference type="ARBA" id="ARBA00023004"/>
    </source>
</evidence>
<evidence type="ECO:0000313" key="14">
    <source>
        <dbReference type="EMBL" id="CAA9359912.1"/>
    </source>
</evidence>
<evidence type="ECO:0000256" key="11">
    <source>
        <dbReference type="ARBA" id="ARBA00023204"/>
    </source>
</evidence>
<dbReference type="SUPFAM" id="SSF52141">
    <property type="entry name" value="Uracil-DNA glycosylase-like"/>
    <property type="match status" value="1"/>
</dbReference>
<evidence type="ECO:0000256" key="3">
    <source>
        <dbReference type="ARBA" id="ARBA00012030"/>
    </source>
</evidence>
<evidence type="ECO:0000256" key="5">
    <source>
        <dbReference type="ARBA" id="ARBA00022485"/>
    </source>
</evidence>
<evidence type="ECO:0000256" key="7">
    <source>
        <dbReference type="ARBA" id="ARBA00022763"/>
    </source>
</evidence>
<dbReference type="SMART" id="SM00987">
    <property type="entry name" value="UreE_C"/>
    <property type="match status" value="1"/>
</dbReference>
<gene>
    <name evidence="14" type="ORF">AVDCRST_MAG89-3672</name>
</gene>
<sequence>MNDACDLLRSWFQQRRELGDDELVLDQLSVAELREIVTDRPARGPRPADAAASIRPARPRESTESRPPVEAAEPVRPAAIDAPVPGLVETHRRAGAPVPGTTAHPPSPLAPARYASAEEIAALPVLNAVREIALGCPRCGLAKTRTHVVFGEGSETADVMVVGEAPGQEEDRSGRPFVGRAGQLLDLLLLSSGFQREDVYVCNVLKCRPPQNRNPQPDEVDACSPYLLRQVQLVKPRVILAFGAFAAQTLLGTDITIGKLRGRTHQYRGIPLVPTYHPAACLRHPAWVRSVWEDLQRARDVLEAA</sequence>
<evidence type="ECO:0000256" key="6">
    <source>
        <dbReference type="ARBA" id="ARBA00022723"/>
    </source>
</evidence>
<keyword evidence="11" id="KW-0234">DNA repair</keyword>
<evidence type="ECO:0000256" key="12">
    <source>
        <dbReference type="SAM" id="MobiDB-lite"/>
    </source>
</evidence>
<comment type="similarity">
    <text evidence="2">Belongs to the uracil-DNA glycosylase (UDG) superfamily. Type 4 (UDGa) family.</text>
</comment>
<evidence type="ECO:0000256" key="1">
    <source>
        <dbReference type="ARBA" id="ARBA00001400"/>
    </source>
</evidence>
<dbReference type="SMART" id="SM00986">
    <property type="entry name" value="UDG"/>
    <property type="match status" value="1"/>
</dbReference>